<dbReference type="EMBL" id="MOMC01000045">
    <property type="protein sequence ID" value="ONH27548.1"/>
    <property type="molecule type" value="Genomic_DNA"/>
</dbReference>
<reference evidence="6" key="1">
    <citation type="submission" date="2016-10" db="EMBL/GenBank/DDBJ databases">
        <title>Frankia sp. NRRL B-16386 Genome sequencing.</title>
        <authorList>
            <person name="Ghodhbane-Gtari F."/>
            <person name="Swanson E."/>
            <person name="Gueddou A."/>
            <person name="Hezbri K."/>
            <person name="Ktari K."/>
            <person name="Nouioui I."/>
            <person name="Morris K."/>
            <person name="Simpson S."/>
            <person name="Abebe-Akele F."/>
            <person name="Thomas K."/>
            <person name="Gtari M."/>
            <person name="Tisa L.S."/>
        </authorList>
    </citation>
    <scope>NUCLEOTIDE SEQUENCE [LARGE SCALE GENOMIC DNA]</scope>
    <source>
        <strain evidence="6">NRRL B-16386</strain>
    </source>
</reference>
<dbReference type="PROSITE" id="PS50977">
    <property type="entry name" value="HTH_TETR_2"/>
    <property type="match status" value="1"/>
</dbReference>
<dbReference type="PANTHER" id="PTHR30055">
    <property type="entry name" value="HTH-TYPE TRANSCRIPTIONAL REGULATOR RUTR"/>
    <property type="match status" value="1"/>
</dbReference>
<proteinExistence type="predicted"/>
<dbReference type="GO" id="GO:0003700">
    <property type="term" value="F:DNA-binding transcription factor activity"/>
    <property type="evidence" value="ECO:0007669"/>
    <property type="project" value="TreeGrafter"/>
</dbReference>
<keyword evidence="6" id="KW-1185">Reference proteome</keyword>
<dbReference type="PRINTS" id="PR00455">
    <property type="entry name" value="HTHTETR"/>
</dbReference>
<dbReference type="GO" id="GO:0000976">
    <property type="term" value="F:transcription cis-regulatory region binding"/>
    <property type="evidence" value="ECO:0007669"/>
    <property type="project" value="TreeGrafter"/>
</dbReference>
<organism evidence="5 6">
    <name type="scientific">Pseudofrankia asymbiotica</name>
    <dbReference type="NCBI Taxonomy" id="1834516"/>
    <lineage>
        <taxon>Bacteria</taxon>
        <taxon>Bacillati</taxon>
        <taxon>Actinomycetota</taxon>
        <taxon>Actinomycetes</taxon>
        <taxon>Frankiales</taxon>
        <taxon>Frankiaceae</taxon>
        <taxon>Pseudofrankia</taxon>
    </lineage>
</organism>
<dbReference type="Pfam" id="PF21597">
    <property type="entry name" value="TetR_C_43"/>
    <property type="match status" value="1"/>
</dbReference>
<dbReference type="InterPro" id="IPR050109">
    <property type="entry name" value="HTH-type_TetR-like_transc_reg"/>
</dbReference>
<feature type="DNA-binding region" description="H-T-H motif" evidence="2">
    <location>
        <begin position="28"/>
        <end position="47"/>
    </location>
</feature>
<evidence type="ECO:0000313" key="5">
    <source>
        <dbReference type="EMBL" id="ONH27548.1"/>
    </source>
</evidence>
<dbReference type="AlphaFoldDB" id="A0A1V2I9A7"/>
<dbReference type="InterPro" id="IPR001647">
    <property type="entry name" value="HTH_TetR"/>
</dbReference>
<evidence type="ECO:0000313" key="6">
    <source>
        <dbReference type="Proteomes" id="UP000188929"/>
    </source>
</evidence>
<keyword evidence="1 2" id="KW-0238">DNA-binding</keyword>
<dbReference type="RefSeq" id="WP_076819056.1">
    <property type="nucleotide sequence ID" value="NZ_MOMC01000045.1"/>
</dbReference>
<dbReference type="Gene3D" id="1.10.357.10">
    <property type="entry name" value="Tetracycline Repressor, domain 2"/>
    <property type="match status" value="1"/>
</dbReference>
<feature type="compositionally biased region" description="Basic and acidic residues" evidence="3">
    <location>
        <begin position="188"/>
        <end position="197"/>
    </location>
</feature>
<feature type="region of interest" description="Disordered" evidence="3">
    <location>
        <begin position="175"/>
        <end position="197"/>
    </location>
</feature>
<dbReference type="SUPFAM" id="SSF46689">
    <property type="entry name" value="Homeodomain-like"/>
    <property type="match status" value="1"/>
</dbReference>
<dbReference type="InterPro" id="IPR036271">
    <property type="entry name" value="Tet_transcr_reg_TetR-rel_C_sf"/>
</dbReference>
<comment type="caution">
    <text evidence="5">The sequence shown here is derived from an EMBL/GenBank/DDBJ whole genome shotgun (WGS) entry which is preliminary data.</text>
</comment>
<dbReference type="Pfam" id="PF00440">
    <property type="entry name" value="TetR_N"/>
    <property type="match status" value="1"/>
</dbReference>
<sequence length="197" mass="21213">MRTDARRNRELIVTTASRLLTERGAAVSMEEIARAAGLGVGTLYRHFPDRRTLLEDIAADAVGQLLAAGRAEHARGLTGWEVLLQLVRRCTDLPLALIKELAGGQPPRPPVQELVTELNALLERTAAQAQREGSLRADIPPAEVVGLLNVMLCRPGARADDHLTTVILDGLRVEGGHAAEPDAPPGRPDVRPRGSRT</sequence>
<evidence type="ECO:0000256" key="3">
    <source>
        <dbReference type="SAM" id="MobiDB-lite"/>
    </source>
</evidence>
<dbReference type="SUPFAM" id="SSF48498">
    <property type="entry name" value="Tetracyclin repressor-like, C-terminal domain"/>
    <property type="match status" value="1"/>
</dbReference>
<accession>A0A1V2I9A7</accession>
<dbReference type="InterPro" id="IPR049445">
    <property type="entry name" value="TetR_SbtR-like_C"/>
</dbReference>
<gene>
    <name evidence="5" type="ORF">BL253_21920</name>
</gene>
<dbReference type="PANTHER" id="PTHR30055:SF209">
    <property type="entry name" value="POSSIBLE TRANSCRIPTIONAL REGULATORY PROTEIN (PROBABLY TETR-FAMILY)"/>
    <property type="match status" value="1"/>
</dbReference>
<dbReference type="InterPro" id="IPR009057">
    <property type="entry name" value="Homeodomain-like_sf"/>
</dbReference>
<evidence type="ECO:0000256" key="1">
    <source>
        <dbReference type="ARBA" id="ARBA00023125"/>
    </source>
</evidence>
<protein>
    <submittedName>
        <fullName evidence="5">TetR family transcriptional regulator</fullName>
    </submittedName>
</protein>
<dbReference type="Proteomes" id="UP000188929">
    <property type="component" value="Unassembled WGS sequence"/>
</dbReference>
<dbReference type="STRING" id="1834516.BL253_21920"/>
<evidence type="ECO:0000259" key="4">
    <source>
        <dbReference type="PROSITE" id="PS50977"/>
    </source>
</evidence>
<evidence type="ECO:0000256" key="2">
    <source>
        <dbReference type="PROSITE-ProRule" id="PRU00335"/>
    </source>
</evidence>
<name>A0A1V2I9A7_9ACTN</name>
<feature type="domain" description="HTH tetR-type" evidence="4">
    <location>
        <begin position="6"/>
        <end position="65"/>
    </location>
</feature>